<reference evidence="1 2" key="1">
    <citation type="submission" date="2016-06" db="EMBL/GenBank/DDBJ databases">
        <title>Three novel species with peptidoglycan cell walls form the new genus Lacunisphaera gen. nov. in the family Opitutaceae of the verrucomicrobial subdivision 4.</title>
        <authorList>
            <person name="Rast P."/>
            <person name="Gloeckner I."/>
            <person name="Jogler M."/>
            <person name="Boedeker C."/>
            <person name="Jeske O."/>
            <person name="Wiegand S."/>
            <person name="Reinhardt R."/>
            <person name="Schumann P."/>
            <person name="Rohde M."/>
            <person name="Spring S."/>
            <person name="Gloeckner F.O."/>
            <person name="Jogler C."/>
        </authorList>
    </citation>
    <scope>NUCLEOTIDE SEQUENCE [LARGE SCALE GENOMIC DNA]</scope>
    <source>
        <strain evidence="1 2">IG16b</strain>
    </source>
</reference>
<proteinExistence type="predicted"/>
<gene>
    <name evidence="1" type="ORF">Verru16b_03189</name>
</gene>
<keyword evidence="2" id="KW-1185">Reference proteome</keyword>
<dbReference type="AlphaFoldDB" id="A0A1D8AYW2"/>
<dbReference type="Proteomes" id="UP000095228">
    <property type="component" value="Chromosome"/>
</dbReference>
<protein>
    <submittedName>
        <fullName evidence="1">Uncharacterized protein</fullName>
    </submittedName>
</protein>
<dbReference type="STRING" id="1838286.Verru16b_03189"/>
<evidence type="ECO:0000313" key="1">
    <source>
        <dbReference type="EMBL" id="AOS46093.1"/>
    </source>
</evidence>
<dbReference type="EMBL" id="CP016094">
    <property type="protein sequence ID" value="AOS46093.1"/>
    <property type="molecule type" value="Genomic_DNA"/>
</dbReference>
<dbReference type="CDD" id="cd01653">
    <property type="entry name" value="GATase1"/>
    <property type="match status" value="1"/>
</dbReference>
<sequence length="275" mass="30092">MGRWQKAVEGTPSKSWVRAIDLYGGGIWKELRTEHAALRRGGVEIRIVSAGLGLLAPDNLVPAYDATFAPGAANAISGPRGAVQRNRDWWSLLNQWPGPWTGPRSLHATVKKYRQSTHIIALPAAYMAAVLGDLDALLRDEEGLARTIVLATPTSAAVRRMPRVVDVSGDLYRALGGTRGTVLARAGLFLAKKLHRRAADVELAAATLKPLRAHIRPFPVRTGKTDDQVSRFIQSALRKNSDLTASPLLARFRRAGFACEQTRFRKLHTAVKNNL</sequence>
<evidence type="ECO:0000313" key="2">
    <source>
        <dbReference type="Proteomes" id="UP000095228"/>
    </source>
</evidence>
<dbReference type="KEGG" id="obg:Verru16b_03189"/>
<name>A0A1D8AYW2_9BACT</name>
<accession>A0A1D8AYW2</accession>
<organism evidence="1 2">
    <name type="scientific">Lacunisphaera limnophila</name>
    <dbReference type="NCBI Taxonomy" id="1838286"/>
    <lineage>
        <taxon>Bacteria</taxon>
        <taxon>Pseudomonadati</taxon>
        <taxon>Verrucomicrobiota</taxon>
        <taxon>Opitutia</taxon>
        <taxon>Opitutales</taxon>
        <taxon>Opitutaceae</taxon>
        <taxon>Lacunisphaera</taxon>
    </lineage>
</organism>